<name>A0A645CLR0_9ZZZZ</name>
<accession>A0A645CLR0</accession>
<organism evidence="1">
    <name type="scientific">bioreactor metagenome</name>
    <dbReference type="NCBI Taxonomy" id="1076179"/>
    <lineage>
        <taxon>unclassified sequences</taxon>
        <taxon>metagenomes</taxon>
        <taxon>ecological metagenomes</taxon>
    </lineage>
</organism>
<gene>
    <name evidence="1" type="ORF">SDC9_124843</name>
</gene>
<comment type="caution">
    <text evidence="1">The sequence shown here is derived from an EMBL/GenBank/DDBJ whole genome shotgun (WGS) entry which is preliminary data.</text>
</comment>
<dbReference type="EMBL" id="VSSQ01028218">
    <property type="protein sequence ID" value="MPM77835.1"/>
    <property type="molecule type" value="Genomic_DNA"/>
</dbReference>
<sequence>MAAVGHGQDIILEASARTDRARNFLIFKKQQVICDDPQPFAMIAASPFHIEGKVIGGHSFFNGRLLLAEDFPNFSVGIRIRRDIRTLHPDQRGLFHDDNPVE</sequence>
<proteinExistence type="predicted"/>
<dbReference type="AlphaFoldDB" id="A0A645CLR0"/>
<reference evidence="1" key="1">
    <citation type="submission" date="2019-08" db="EMBL/GenBank/DDBJ databases">
        <authorList>
            <person name="Kucharzyk K."/>
            <person name="Murdoch R.W."/>
            <person name="Higgins S."/>
            <person name="Loffler F."/>
        </authorList>
    </citation>
    <scope>NUCLEOTIDE SEQUENCE</scope>
</reference>
<evidence type="ECO:0000313" key="1">
    <source>
        <dbReference type="EMBL" id="MPM77835.1"/>
    </source>
</evidence>
<protein>
    <submittedName>
        <fullName evidence="1">Uncharacterized protein</fullName>
    </submittedName>
</protein>